<sequence>MEDNSSESTSPRPTRAPRTVFNPFGPSEVDKEIEMGAPYDPVIERALLQSNKFAGFKEFTKAIGPAVLEYLKASGFLDPTQIRADLFATSLALHLQKEAEITNKILKETPEEREARRQAEKQRDIPYE</sequence>
<proteinExistence type="predicted"/>
<name>A0A4Z0P8J5_9BACT</name>
<protein>
    <submittedName>
        <fullName evidence="2">Uncharacterized protein</fullName>
    </submittedName>
</protein>
<keyword evidence="3" id="KW-1185">Reference proteome</keyword>
<dbReference type="EMBL" id="SRLA01000002">
    <property type="protein sequence ID" value="TGE07717.1"/>
    <property type="molecule type" value="Genomic_DNA"/>
</dbReference>
<feature type="compositionally biased region" description="Polar residues" evidence="1">
    <location>
        <begin position="1"/>
        <end position="12"/>
    </location>
</feature>
<feature type="region of interest" description="Disordered" evidence="1">
    <location>
        <begin position="106"/>
        <end position="128"/>
    </location>
</feature>
<dbReference type="RefSeq" id="WP_135433057.1">
    <property type="nucleotide sequence ID" value="NZ_SRLA01000002.1"/>
</dbReference>
<evidence type="ECO:0000313" key="2">
    <source>
        <dbReference type="EMBL" id="TGE07717.1"/>
    </source>
</evidence>
<organism evidence="2 3">
    <name type="scientific">Hymenobacter fodinae</name>
    <dbReference type="NCBI Taxonomy" id="2510796"/>
    <lineage>
        <taxon>Bacteria</taxon>
        <taxon>Pseudomonadati</taxon>
        <taxon>Bacteroidota</taxon>
        <taxon>Cytophagia</taxon>
        <taxon>Cytophagales</taxon>
        <taxon>Hymenobacteraceae</taxon>
        <taxon>Hymenobacter</taxon>
    </lineage>
</organism>
<dbReference type="Proteomes" id="UP000298337">
    <property type="component" value="Unassembled WGS sequence"/>
</dbReference>
<evidence type="ECO:0000313" key="3">
    <source>
        <dbReference type="Proteomes" id="UP000298337"/>
    </source>
</evidence>
<feature type="region of interest" description="Disordered" evidence="1">
    <location>
        <begin position="1"/>
        <end position="29"/>
    </location>
</feature>
<accession>A0A4Z0P8J5</accession>
<reference evidence="2 3" key="1">
    <citation type="submission" date="2019-04" db="EMBL/GenBank/DDBJ databases">
        <authorList>
            <person name="Feng G."/>
            <person name="Zhang J."/>
            <person name="Zhu H."/>
        </authorList>
    </citation>
    <scope>NUCLEOTIDE SEQUENCE [LARGE SCALE GENOMIC DNA]</scope>
    <source>
        <strain evidence="2 3">92R-1</strain>
    </source>
</reference>
<dbReference type="AlphaFoldDB" id="A0A4Z0P8J5"/>
<gene>
    <name evidence="2" type="ORF">EU556_08155</name>
</gene>
<comment type="caution">
    <text evidence="2">The sequence shown here is derived from an EMBL/GenBank/DDBJ whole genome shotgun (WGS) entry which is preliminary data.</text>
</comment>
<evidence type="ECO:0000256" key="1">
    <source>
        <dbReference type="SAM" id="MobiDB-lite"/>
    </source>
</evidence>